<name>X1FQK7_9ZZZZ</name>
<reference evidence="1" key="1">
    <citation type="journal article" date="2014" name="Front. Microbiol.">
        <title>High frequency of phylogenetically diverse reductive dehalogenase-homologous genes in deep subseafloor sedimentary metagenomes.</title>
        <authorList>
            <person name="Kawai M."/>
            <person name="Futagami T."/>
            <person name="Toyoda A."/>
            <person name="Takaki Y."/>
            <person name="Nishi S."/>
            <person name="Hori S."/>
            <person name="Arai W."/>
            <person name="Tsubouchi T."/>
            <person name="Morono Y."/>
            <person name="Uchiyama I."/>
            <person name="Ito T."/>
            <person name="Fujiyama A."/>
            <person name="Inagaki F."/>
            <person name="Takami H."/>
        </authorList>
    </citation>
    <scope>NUCLEOTIDE SEQUENCE</scope>
    <source>
        <strain evidence="1">Expedition CK06-06</strain>
    </source>
</reference>
<protein>
    <submittedName>
        <fullName evidence="1">Uncharacterized protein</fullName>
    </submittedName>
</protein>
<evidence type="ECO:0000313" key="1">
    <source>
        <dbReference type="EMBL" id="GAH23023.1"/>
    </source>
</evidence>
<feature type="non-terminal residue" evidence="1">
    <location>
        <position position="1"/>
    </location>
</feature>
<organism evidence="1">
    <name type="scientific">marine sediment metagenome</name>
    <dbReference type="NCBI Taxonomy" id="412755"/>
    <lineage>
        <taxon>unclassified sequences</taxon>
        <taxon>metagenomes</taxon>
        <taxon>ecological metagenomes</taxon>
    </lineage>
</organism>
<dbReference type="AlphaFoldDB" id="X1FQK7"/>
<gene>
    <name evidence="1" type="ORF">S01H4_67433</name>
</gene>
<dbReference type="EMBL" id="BART01042422">
    <property type="protein sequence ID" value="GAH23023.1"/>
    <property type="molecule type" value="Genomic_DNA"/>
</dbReference>
<proteinExistence type="predicted"/>
<feature type="non-terminal residue" evidence="1">
    <location>
        <position position="32"/>
    </location>
</feature>
<accession>X1FQK7</accession>
<sequence>EYFMEDLEYAGGVCGCLSRLANKLKSNPTVSG</sequence>
<comment type="caution">
    <text evidence="1">The sequence shown here is derived from an EMBL/GenBank/DDBJ whole genome shotgun (WGS) entry which is preliminary data.</text>
</comment>